<dbReference type="EMBL" id="JBEPNW010000002">
    <property type="protein sequence ID" value="MET3867868.1"/>
    <property type="molecule type" value="Genomic_DNA"/>
</dbReference>
<dbReference type="Proteomes" id="UP001549119">
    <property type="component" value="Unassembled WGS sequence"/>
</dbReference>
<sequence>MPSTERYAFQTFKKMPTGNFSPGRSIPCKTLQEALKKAEQSCTGKVDHGAAAYVLTGDEDIGETEGPKTVGVYGACPPELTDDLPF</sequence>
<proteinExistence type="predicted"/>
<comment type="caution">
    <text evidence="1">The sequence shown here is derived from an EMBL/GenBank/DDBJ whole genome shotgun (WGS) entry which is preliminary data.</text>
</comment>
<accession>A0ABV2NN13</accession>
<organism evidence="1 2">
    <name type="scientific">Methylobacterium radiotolerans</name>
    <dbReference type="NCBI Taxonomy" id="31998"/>
    <lineage>
        <taxon>Bacteria</taxon>
        <taxon>Pseudomonadati</taxon>
        <taxon>Pseudomonadota</taxon>
        <taxon>Alphaproteobacteria</taxon>
        <taxon>Hyphomicrobiales</taxon>
        <taxon>Methylobacteriaceae</taxon>
        <taxon>Methylobacterium</taxon>
    </lineage>
</organism>
<gene>
    <name evidence="1" type="ORF">ABIC20_005177</name>
</gene>
<evidence type="ECO:0000313" key="1">
    <source>
        <dbReference type="EMBL" id="MET3867868.1"/>
    </source>
</evidence>
<keyword evidence="2" id="KW-1185">Reference proteome</keyword>
<reference evidence="1 2" key="1">
    <citation type="submission" date="2024-06" db="EMBL/GenBank/DDBJ databases">
        <title>Genomics of switchgrass bacterial isolates.</title>
        <authorList>
            <person name="Shade A."/>
        </authorList>
    </citation>
    <scope>NUCLEOTIDE SEQUENCE [LARGE SCALE GENOMIC DNA]</scope>
    <source>
        <strain evidence="1 2">PvP084</strain>
    </source>
</reference>
<protein>
    <submittedName>
        <fullName evidence="1">Uncharacterized protein</fullName>
    </submittedName>
</protein>
<dbReference type="RefSeq" id="WP_209650659.1">
    <property type="nucleotide sequence ID" value="NZ_JBEPNV010000001.1"/>
</dbReference>
<name>A0ABV2NN13_9HYPH</name>
<evidence type="ECO:0000313" key="2">
    <source>
        <dbReference type="Proteomes" id="UP001549119"/>
    </source>
</evidence>